<dbReference type="eggNOG" id="ENOG502S0B4">
    <property type="taxonomic scope" value="Eukaryota"/>
</dbReference>
<dbReference type="PANTHER" id="PTHR47326">
    <property type="entry name" value="TRANSPOSABLE ELEMENT TC3 TRANSPOSASE-LIKE PROTEIN"/>
    <property type="match status" value="1"/>
</dbReference>
<dbReference type="Gene3D" id="3.30.420.10">
    <property type="entry name" value="Ribonuclease H-like superfamily/Ribonuclease H"/>
    <property type="match status" value="1"/>
</dbReference>
<evidence type="ECO:0008006" key="3">
    <source>
        <dbReference type="Google" id="ProtNLM"/>
    </source>
</evidence>
<evidence type="ECO:0000313" key="1">
    <source>
        <dbReference type="EnsemblMetazoa" id="SMAR001288-PA"/>
    </source>
</evidence>
<proteinExistence type="predicted"/>
<dbReference type="Proteomes" id="UP000014500">
    <property type="component" value="Unassembled WGS sequence"/>
</dbReference>
<keyword evidence="2" id="KW-1185">Reference proteome</keyword>
<name>T1IK52_STRMM</name>
<organism evidence="1 2">
    <name type="scientific">Strigamia maritima</name>
    <name type="common">European centipede</name>
    <name type="synonym">Geophilus maritimus</name>
    <dbReference type="NCBI Taxonomy" id="126957"/>
    <lineage>
        <taxon>Eukaryota</taxon>
        <taxon>Metazoa</taxon>
        <taxon>Ecdysozoa</taxon>
        <taxon>Arthropoda</taxon>
        <taxon>Myriapoda</taxon>
        <taxon>Chilopoda</taxon>
        <taxon>Pleurostigmophora</taxon>
        <taxon>Geophilomorpha</taxon>
        <taxon>Linotaeniidae</taxon>
        <taxon>Strigamia</taxon>
    </lineage>
</organism>
<dbReference type="EnsemblMetazoa" id="SMAR001288-RA">
    <property type="protein sequence ID" value="SMAR001288-PA"/>
    <property type="gene ID" value="SMAR001288"/>
</dbReference>
<reference evidence="1" key="2">
    <citation type="submission" date="2015-02" db="UniProtKB">
        <authorList>
            <consortium name="EnsemblMetazoa"/>
        </authorList>
    </citation>
    <scope>IDENTIFICATION</scope>
</reference>
<dbReference type="PANTHER" id="PTHR47326:SF1">
    <property type="entry name" value="HTH PSQ-TYPE DOMAIN-CONTAINING PROTEIN"/>
    <property type="match status" value="1"/>
</dbReference>
<reference evidence="2" key="1">
    <citation type="submission" date="2011-05" db="EMBL/GenBank/DDBJ databases">
        <authorList>
            <person name="Richards S.R."/>
            <person name="Qu J."/>
            <person name="Jiang H."/>
            <person name="Jhangiani S.N."/>
            <person name="Agravi P."/>
            <person name="Goodspeed R."/>
            <person name="Gross S."/>
            <person name="Mandapat C."/>
            <person name="Jackson L."/>
            <person name="Mathew T."/>
            <person name="Pu L."/>
            <person name="Thornton R."/>
            <person name="Saada N."/>
            <person name="Wilczek-Boney K.B."/>
            <person name="Lee S."/>
            <person name="Kovar C."/>
            <person name="Wu Y."/>
            <person name="Scherer S.E."/>
            <person name="Worley K.C."/>
            <person name="Muzny D.M."/>
            <person name="Gibbs R."/>
        </authorList>
    </citation>
    <scope>NUCLEOTIDE SEQUENCE</scope>
    <source>
        <strain evidence="2">Brora</strain>
    </source>
</reference>
<dbReference type="EMBL" id="AFFK01015044">
    <property type="status" value="NOT_ANNOTATED_CDS"/>
    <property type="molecule type" value="Genomic_DNA"/>
</dbReference>
<protein>
    <recommendedName>
        <fullName evidence="3">Transposase Tc1-like domain-containing protein</fullName>
    </recommendedName>
</protein>
<dbReference type="GO" id="GO:0003676">
    <property type="term" value="F:nucleic acid binding"/>
    <property type="evidence" value="ECO:0007669"/>
    <property type="project" value="InterPro"/>
</dbReference>
<dbReference type="PhylomeDB" id="T1IK52"/>
<dbReference type="HOGENOM" id="CLU_033666_11_3_1"/>
<accession>T1IK52</accession>
<sequence>MAEHPLHELVDMVLCHARVDGNVHAACMGEIPWPSQPTRKTLRRARFLETGNVVHRPRQGRPRTVAIEEPAVMVLAAVAANPHTSIRTIEDVGVIRSSVHRILHEHKFHPFYMHCHQALEERDFQARMDFCNWLLCRLDPDFTTNILWFDEAQFSRNGVVNRHNAHYWAENNPR</sequence>
<evidence type="ECO:0000313" key="2">
    <source>
        <dbReference type="Proteomes" id="UP000014500"/>
    </source>
</evidence>
<dbReference type="InterPro" id="IPR036397">
    <property type="entry name" value="RNaseH_sf"/>
</dbReference>
<dbReference type="STRING" id="126957.T1IK52"/>
<dbReference type="AlphaFoldDB" id="T1IK52"/>
<dbReference type="OMA" id="ERRITFC"/>